<comment type="caution">
    <text evidence="3">The sequence shown here is derived from an EMBL/GenBank/DDBJ whole genome shotgun (WGS) entry which is preliminary data.</text>
</comment>
<evidence type="ECO:0000256" key="1">
    <source>
        <dbReference type="SAM" id="MobiDB-lite"/>
    </source>
</evidence>
<keyword evidence="4" id="KW-1185">Reference proteome</keyword>
<feature type="transmembrane region" description="Helical" evidence="2">
    <location>
        <begin position="417"/>
        <end position="439"/>
    </location>
</feature>
<dbReference type="STRING" id="1675527.AIOL_001237"/>
<feature type="transmembrane region" description="Helical" evidence="2">
    <location>
        <begin position="214"/>
        <end position="237"/>
    </location>
</feature>
<feature type="transmembrane region" description="Helical" evidence="2">
    <location>
        <begin position="491"/>
        <end position="511"/>
    </location>
</feature>
<evidence type="ECO:0000313" key="4">
    <source>
        <dbReference type="Proteomes" id="UP000037178"/>
    </source>
</evidence>
<gene>
    <name evidence="3" type="ORF">AIOL_001237</name>
</gene>
<dbReference type="EMBL" id="LFTY01000002">
    <property type="protein sequence ID" value="KMW56285.1"/>
    <property type="molecule type" value="Genomic_DNA"/>
</dbReference>
<feature type="transmembrane region" description="Helical" evidence="2">
    <location>
        <begin position="570"/>
        <end position="590"/>
    </location>
</feature>
<dbReference type="AlphaFoldDB" id="A0A0J9E0N4"/>
<sequence>MVLCVHGIGNQREGETVDDVLGGALAEHNRVYPDSQVVADETIVTLFEDEYASYDGTAKPQSKTYPGGARTITFPDGSQRVLPDEVDTPVHDAPNDDPEREGVQEKFSMHVKRVRKQYRQEVETVMAEVYWADLSPEPKGAFATIFDLIKVVASIGYLALDNAANVGSKRGYNAVCLFLWLIIGGVAALNATLLFGVVALLLEGRLYSFDSGGTGAAGAMGPAVMVISVIAGVFGLFANVTGNEKAWSLFGRVTDFAMIIAAVGVIFGLIPNFAGALSLSAPETALALTGIFTILFGRMIGRNKARWALSLWRMNSIGAGGWGLIVLIYIPFLPDPEAVLASCKAATESVSPFCKSINGGNFGPEATQIFFFVNLLMHVLAYALMASMVACFLTYLAWALDKDKVEDSAPPQQRRMYATICSGLVLLWVIMASSFWVGMHSATDSLNFKELGAEQCLALPVAEQAEHHCHETTGILTHVFEDFIEGVAPTMAVAVLFLFVLGVAGGAIVILRHMNKHVLFMMAQSKPLIGRLLLNGGVQVIFAVSTVVLFVVALLFRLDWYTLDKDSSETLSFVVQFVPPILLAIALIVYQMRDLVAGGLGAFRDIVVYANNNKLKADFGSEEKNRNNFPPRKQIEGRFERVARLMINQVKPKRLTVICHSQGTVVSTRNVRRLKAAGVFDGIDVTVVTMGSPVTHLYRKYFPRDFRIEPADWEGVRWFNIGRTDDFVGTYIENLDALNGKPNQPVEKSEYNLMVPAGGHPGYFTDPYVWQHFSKRIGFKLVDV</sequence>
<feature type="transmembrane region" description="Helical" evidence="2">
    <location>
        <begin position="312"/>
        <end position="332"/>
    </location>
</feature>
<reference evidence="3 4" key="1">
    <citation type="submission" date="2015-06" db="EMBL/GenBank/DDBJ databases">
        <title>Draft genome sequence of an Alphaproteobacteria species associated to the Mediterranean sponge Oscarella lobularis.</title>
        <authorList>
            <person name="Jourda C."/>
            <person name="Santini S."/>
            <person name="Claverie J.-M."/>
        </authorList>
    </citation>
    <scope>NUCLEOTIDE SEQUENCE [LARGE SCALE GENOMIC DNA]</scope>
    <source>
        <strain evidence="3">IGS</strain>
    </source>
</reference>
<evidence type="ECO:0000256" key="2">
    <source>
        <dbReference type="SAM" id="Phobius"/>
    </source>
</evidence>
<dbReference type="InterPro" id="IPR029058">
    <property type="entry name" value="AB_hydrolase_fold"/>
</dbReference>
<proteinExistence type="predicted"/>
<organism evidence="3 4">
    <name type="scientific">Candidatus Rhodobacter oscarellae</name>
    <dbReference type="NCBI Taxonomy" id="1675527"/>
    <lineage>
        <taxon>Bacteria</taxon>
        <taxon>Pseudomonadati</taxon>
        <taxon>Pseudomonadota</taxon>
        <taxon>Alphaproteobacteria</taxon>
        <taxon>Rhodobacterales</taxon>
        <taxon>Rhodobacter group</taxon>
        <taxon>Rhodobacter</taxon>
    </lineage>
</organism>
<keyword evidence="2" id="KW-1133">Transmembrane helix</keyword>
<dbReference type="Proteomes" id="UP000037178">
    <property type="component" value="Unassembled WGS sequence"/>
</dbReference>
<keyword evidence="2" id="KW-0472">Membrane</keyword>
<dbReference type="PATRIC" id="fig|1675527.3.peg.1319"/>
<keyword evidence="2" id="KW-0812">Transmembrane</keyword>
<protein>
    <submittedName>
        <fullName evidence="3">Uncharacterized protein</fullName>
    </submittedName>
</protein>
<feature type="transmembrane region" description="Helical" evidence="2">
    <location>
        <begin position="249"/>
        <end position="270"/>
    </location>
</feature>
<evidence type="ECO:0000313" key="3">
    <source>
        <dbReference type="EMBL" id="KMW56285.1"/>
    </source>
</evidence>
<feature type="transmembrane region" description="Helical" evidence="2">
    <location>
        <begin position="369"/>
        <end position="396"/>
    </location>
</feature>
<accession>A0A0J9E0N4</accession>
<feature type="region of interest" description="Disordered" evidence="1">
    <location>
        <begin position="73"/>
        <end position="101"/>
    </location>
</feature>
<name>A0A0J9E0N4_9RHOB</name>
<feature type="transmembrane region" description="Helical" evidence="2">
    <location>
        <begin position="276"/>
        <end position="300"/>
    </location>
</feature>
<feature type="transmembrane region" description="Helical" evidence="2">
    <location>
        <begin position="172"/>
        <end position="202"/>
    </location>
</feature>
<feature type="transmembrane region" description="Helical" evidence="2">
    <location>
        <begin position="532"/>
        <end position="558"/>
    </location>
</feature>
<dbReference type="SUPFAM" id="SSF53474">
    <property type="entry name" value="alpha/beta-Hydrolases"/>
    <property type="match status" value="1"/>
</dbReference>